<gene>
    <name evidence="2" type="ORF">KIW84_033805</name>
    <name evidence="3" type="ORF">KIW84_033807</name>
</gene>
<dbReference type="Gene3D" id="1.10.10.60">
    <property type="entry name" value="Homeodomain-like"/>
    <property type="match status" value="1"/>
</dbReference>
<protein>
    <recommendedName>
        <fullName evidence="1">SANT domain-containing protein</fullName>
    </recommendedName>
</protein>
<dbReference type="AlphaFoldDB" id="A0A9D4XYL9"/>
<dbReference type="PANTHER" id="PTHR47340:SF1">
    <property type="entry name" value="DUPLICATED HOMEODOMAIN-LIKE SUPERFAMILY PROTEIN"/>
    <property type="match status" value="1"/>
</dbReference>
<comment type="caution">
    <text evidence="2">The sequence shown here is derived from an EMBL/GenBank/DDBJ whole genome shotgun (WGS) entry which is preliminary data.</text>
</comment>
<dbReference type="Gramene" id="Psat03G0380700-T1">
    <property type="protein sequence ID" value="KAI5428954.1"/>
    <property type="gene ID" value="KIW84_033807"/>
</dbReference>
<evidence type="ECO:0000313" key="2">
    <source>
        <dbReference type="EMBL" id="KAI5428952.1"/>
    </source>
</evidence>
<proteinExistence type="predicted"/>
<organism evidence="2 4">
    <name type="scientific">Pisum sativum</name>
    <name type="common">Garden pea</name>
    <name type="synonym">Lathyrus oleraceus</name>
    <dbReference type="NCBI Taxonomy" id="3888"/>
    <lineage>
        <taxon>Eukaryota</taxon>
        <taxon>Viridiplantae</taxon>
        <taxon>Streptophyta</taxon>
        <taxon>Embryophyta</taxon>
        <taxon>Tracheophyta</taxon>
        <taxon>Spermatophyta</taxon>
        <taxon>Magnoliopsida</taxon>
        <taxon>eudicotyledons</taxon>
        <taxon>Gunneridae</taxon>
        <taxon>Pentapetalae</taxon>
        <taxon>rosids</taxon>
        <taxon>fabids</taxon>
        <taxon>Fabales</taxon>
        <taxon>Fabaceae</taxon>
        <taxon>Papilionoideae</taxon>
        <taxon>50 kb inversion clade</taxon>
        <taxon>NPAAA clade</taxon>
        <taxon>Hologalegina</taxon>
        <taxon>IRL clade</taxon>
        <taxon>Fabeae</taxon>
        <taxon>Lathyrus</taxon>
    </lineage>
</organism>
<dbReference type="PROSITE" id="PS51293">
    <property type="entry name" value="SANT"/>
    <property type="match status" value="1"/>
</dbReference>
<evidence type="ECO:0000313" key="3">
    <source>
        <dbReference type="EMBL" id="KAI5428954.1"/>
    </source>
</evidence>
<reference evidence="2 4" key="1">
    <citation type="journal article" date="2022" name="Nat. Genet.">
        <title>Improved pea reference genome and pan-genome highlight genomic features and evolutionary characteristics.</title>
        <authorList>
            <person name="Yang T."/>
            <person name="Liu R."/>
            <person name="Luo Y."/>
            <person name="Hu S."/>
            <person name="Wang D."/>
            <person name="Wang C."/>
            <person name="Pandey M.K."/>
            <person name="Ge S."/>
            <person name="Xu Q."/>
            <person name="Li N."/>
            <person name="Li G."/>
            <person name="Huang Y."/>
            <person name="Saxena R.K."/>
            <person name="Ji Y."/>
            <person name="Li M."/>
            <person name="Yan X."/>
            <person name="He Y."/>
            <person name="Liu Y."/>
            <person name="Wang X."/>
            <person name="Xiang C."/>
            <person name="Varshney R.K."/>
            <person name="Ding H."/>
            <person name="Gao S."/>
            <person name="Zong X."/>
        </authorList>
    </citation>
    <scope>NUCLEOTIDE SEQUENCE [LARGE SCALE GENOMIC DNA]</scope>
    <source>
        <strain evidence="2 4">cv. Zhongwan 6</strain>
    </source>
</reference>
<keyword evidence="4" id="KW-1185">Reference proteome</keyword>
<dbReference type="InterPro" id="IPR009057">
    <property type="entry name" value="Homeodomain-like_sf"/>
</dbReference>
<dbReference type="EMBL" id="JAMSHJ010000003">
    <property type="protein sequence ID" value="KAI5428952.1"/>
    <property type="molecule type" value="Genomic_DNA"/>
</dbReference>
<dbReference type="EMBL" id="JAMSHJ010000003">
    <property type="protein sequence ID" value="KAI5428954.1"/>
    <property type="molecule type" value="Genomic_DNA"/>
</dbReference>
<feature type="domain" description="SANT" evidence="1">
    <location>
        <begin position="23"/>
        <end position="61"/>
    </location>
</feature>
<sequence length="180" mass="20080">MNSMFLSSNGLVEDPLAIEKERAVINPWTSEERNIFLKKFAAFGKDFRKIATFLDHKTMADSSVMADDIARNRRMRSGRALWRGYNMTARVKGFGVLQDERETVAADVLTSICGSVLSEATSSCITSSVNPVKGKRARKCVKAKPLRKPSPPPTMPQSFRSGWNFTPSSLLEPIFDSPEF</sequence>
<accession>A0A9D4XYL9</accession>
<dbReference type="Proteomes" id="UP001058974">
    <property type="component" value="Chromosome 3"/>
</dbReference>
<name>A0A9D4XYL9_PEA</name>
<evidence type="ECO:0000313" key="4">
    <source>
        <dbReference type="Proteomes" id="UP001058974"/>
    </source>
</evidence>
<dbReference type="SUPFAM" id="SSF46689">
    <property type="entry name" value="Homeodomain-like"/>
    <property type="match status" value="1"/>
</dbReference>
<dbReference type="InterPro" id="IPR017884">
    <property type="entry name" value="SANT_dom"/>
</dbReference>
<dbReference type="Gramene" id="Psat03G0380500-T1">
    <property type="protein sequence ID" value="KAI5428952.1"/>
    <property type="gene ID" value="KIW84_033805"/>
</dbReference>
<dbReference type="PANTHER" id="PTHR47340">
    <property type="entry name" value="DUPLICATED HOMEODOMAIN-LIKE SUPERFAMILY PROTEIN"/>
    <property type="match status" value="1"/>
</dbReference>
<evidence type="ECO:0000259" key="1">
    <source>
        <dbReference type="PROSITE" id="PS51293"/>
    </source>
</evidence>